<comment type="subcellular location">
    <subcellularLocation>
        <location evidence="6">Cell membrane</location>
        <topology evidence="6">Multi-pass membrane protein</topology>
    </subcellularLocation>
    <subcellularLocation>
        <location evidence="1">Membrane</location>
    </subcellularLocation>
</comment>
<keyword evidence="3 6" id="KW-0812">Transmembrane</keyword>
<evidence type="ECO:0000256" key="4">
    <source>
        <dbReference type="ARBA" id="ARBA00022989"/>
    </source>
</evidence>
<evidence type="ECO:0000256" key="5">
    <source>
        <dbReference type="ARBA" id="ARBA00023136"/>
    </source>
</evidence>
<dbReference type="PANTHER" id="PTHR23427">
    <property type="entry name" value="SURFEIT LOCUS PROTEIN"/>
    <property type="match status" value="1"/>
</dbReference>
<comment type="similarity">
    <text evidence="2 6">Belongs to the SURF1 family.</text>
</comment>
<evidence type="ECO:0000256" key="1">
    <source>
        <dbReference type="ARBA" id="ARBA00004370"/>
    </source>
</evidence>
<evidence type="ECO:0000256" key="3">
    <source>
        <dbReference type="ARBA" id="ARBA00022692"/>
    </source>
</evidence>
<evidence type="ECO:0000313" key="8">
    <source>
        <dbReference type="Proteomes" id="UP000197717"/>
    </source>
</evidence>
<keyword evidence="5 6" id="KW-0472">Membrane</keyword>
<keyword evidence="6" id="KW-1003">Cell membrane</keyword>
<dbReference type="InterPro" id="IPR002994">
    <property type="entry name" value="Surf1/Shy1"/>
</dbReference>
<gene>
    <name evidence="7" type="ORF">CEW91_11290</name>
</gene>
<organism evidence="7 8">
    <name type="scientific">Idiomarina piscisalsi</name>
    <dbReference type="NCBI Taxonomy" id="1096243"/>
    <lineage>
        <taxon>Bacteria</taxon>
        <taxon>Pseudomonadati</taxon>
        <taxon>Pseudomonadota</taxon>
        <taxon>Gammaproteobacteria</taxon>
        <taxon>Alteromonadales</taxon>
        <taxon>Idiomarinaceae</taxon>
        <taxon>Idiomarina</taxon>
    </lineage>
</organism>
<dbReference type="CDD" id="cd06662">
    <property type="entry name" value="SURF1"/>
    <property type="match status" value="1"/>
</dbReference>
<sequence length="251" mass="28587">MTLKTTNIQIPLVATIITLLAIGVLVKLGFWQLERAEEKQQLFADYESQQTSEAKPLSSIKDLNEDQHRFTYVSVSGQFQSTPVLLLDNKILDSTVGYNVMGFFQPEARQLPIQLVNLGWIPAPKLRSDIPEIDLPKGNLTLTAYVYFPSQNELTQNSFEYATNNDSVRIQEASPNALSKEFNLTPRSHLLLLETPKDIGWQRDWEPQVMKPEKHYGYATQWFSLAVACLVIFVIAVIKLNKQSKKEEETQ</sequence>
<dbReference type="InterPro" id="IPR045214">
    <property type="entry name" value="Surf1/Surf4"/>
</dbReference>
<proteinExistence type="inferred from homology"/>
<dbReference type="PANTHER" id="PTHR23427:SF2">
    <property type="entry name" value="SURFEIT LOCUS PROTEIN 1"/>
    <property type="match status" value="1"/>
</dbReference>
<evidence type="ECO:0000313" key="7">
    <source>
        <dbReference type="EMBL" id="ASG66683.1"/>
    </source>
</evidence>
<dbReference type="Pfam" id="PF02104">
    <property type="entry name" value="SURF1"/>
    <property type="match status" value="1"/>
</dbReference>
<dbReference type="PROSITE" id="PS50895">
    <property type="entry name" value="SURF1"/>
    <property type="match status" value="1"/>
</dbReference>
<feature type="transmembrane region" description="Helical" evidence="6">
    <location>
        <begin position="216"/>
        <end position="238"/>
    </location>
</feature>
<evidence type="ECO:0000256" key="2">
    <source>
        <dbReference type="ARBA" id="ARBA00007165"/>
    </source>
</evidence>
<keyword evidence="4 6" id="KW-1133">Transmembrane helix</keyword>
<dbReference type="RefSeq" id="WP_088769112.1">
    <property type="nucleotide sequence ID" value="NZ_CP022133.1"/>
</dbReference>
<dbReference type="EMBL" id="CP022133">
    <property type="protein sequence ID" value="ASG66683.1"/>
    <property type="molecule type" value="Genomic_DNA"/>
</dbReference>
<protein>
    <recommendedName>
        <fullName evidence="6">SURF1-like protein</fullName>
    </recommendedName>
</protein>
<dbReference type="Proteomes" id="UP000197717">
    <property type="component" value="Chromosome"/>
</dbReference>
<reference evidence="7 8" key="1">
    <citation type="submission" date="2017-06" db="EMBL/GenBank/DDBJ databases">
        <title>Complete genome sequence of Idiomarina piscisalsi strain 10PY1A isolated from soil of Soudi Arabia.</title>
        <authorList>
            <person name="Kim M.-C."/>
            <person name="Jung B.K."/>
            <person name="Budiyanto F."/>
            <person name="Nzila A."/>
            <person name="Shin J.-H."/>
        </authorList>
    </citation>
    <scope>NUCLEOTIDE SEQUENCE [LARGE SCALE GENOMIC DNA]</scope>
    <source>
        <strain evidence="7 8">10PY1A</strain>
    </source>
</reference>
<keyword evidence="8" id="KW-1185">Reference proteome</keyword>
<accession>A0ABN5AZJ3</accession>
<evidence type="ECO:0000256" key="6">
    <source>
        <dbReference type="RuleBase" id="RU363076"/>
    </source>
</evidence>
<name>A0ABN5AZJ3_9GAMM</name>
<feature type="transmembrane region" description="Helical" evidence="6">
    <location>
        <begin position="12"/>
        <end position="31"/>
    </location>
</feature>